<keyword evidence="2" id="KW-1185">Reference proteome</keyword>
<evidence type="ECO:0008006" key="3">
    <source>
        <dbReference type="Google" id="ProtNLM"/>
    </source>
</evidence>
<gene>
    <name evidence="1" type="ORF">BA195_06770</name>
</gene>
<proteinExistence type="predicted"/>
<dbReference type="OrthoDB" id="1064922at2"/>
<dbReference type="RefSeq" id="WP_068703683.1">
    <property type="nucleotide sequence ID" value="NZ_MAKX01000001.1"/>
</dbReference>
<dbReference type="AlphaFoldDB" id="A0A1B9Y3H9"/>
<accession>A0A1B9Y3H9</accession>
<organism evidence="1 2">
    <name type="scientific">Tenacibaculum soleae</name>
    <dbReference type="NCBI Taxonomy" id="447689"/>
    <lineage>
        <taxon>Bacteria</taxon>
        <taxon>Pseudomonadati</taxon>
        <taxon>Bacteroidota</taxon>
        <taxon>Flavobacteriia</taxon>
        <taxon>Flavobacteriales</taxon>
        <taxon>Flavobacteriaceae</taxon>
        <taxon>Tenacibaculum</taxon>
    </lineage>
</organism>
<protein>
    <recommendedName>
        <fullName evidence="3">Peptidase U35</fullName>
    </recommendedName>
</protein>
<evidence type="ECO:0000313" key="1">
    <source>
        <dbReference type="EMBL" id="OCK44374.1"/>
    </source>
</evidence>
<comment type="caution">
    <text evidence="1">The sequence shown here is derived from an EMBL/GenBank/DDBJ whole genome shotgun (WGS) entry which is preliminary data.</text>
</comment>
<dbReference type="Proteomes" id="UP000093186">
    <property type="component" value="Unassembled WGS sequence"/>
</dbReference>
<name>A0A1B9Y3H9_9FLAO</name>
<evidence type="ECO:0000313" key="2">
    <source>
        <dbReference type="Proteomes" id="UP000093186"/>
    </source>
</evidence>
<reference evidence="1 2" key="1">
    <citation type="submission" date="2016-06" db="EMBL/GenBank/DDBJ databases">
        <title>Draft Genome Sequence of Tenacibaculum soleae UCD-KL19.</title>
        <authorList>
            <person name="Eisen J.A."/>
            <person name="Coil D.A."/>
            <person name="Lujan K.M."/>
        </authorList>
    </citation>
    <scope>NUCLEOTIDE SEQUENCE [LARGE SCALE GENOMIC DNA]</scope>
    <source>
        <strain evidence="1 2">UCD-KL19</strain>
    </source>
</reference>
<dbReference type="STRING" id="447689.BA195_06770"/>
<sequence>MSKQIVTREAFARSTAAELLAKRQVEFVISSESVDTYSTVFKQDGADLSRYAAGGIVLYMHDSFSGDEDNILGRGEVFKEGAELIGRVTFEPREINEKADKIFRKIENGTPFMASIGARVIKAELGDESRGEDKNIVYFRAWQLLEFSVVPVGSNPDAHKRNAETLQEIRTSLVAEIPVIADEVKPKRNVREAQLIINGNRK</sequence>
<dbReference type="EMBL" id="MAKX01000001">
    <property type="protein sequence ID" value="OCK44374.1"/>
    <property type="molecule type" value="Genomic_DNA"/>
</dbReference>